<reference evidence="5" key="1">
    <citation type="submission" date="2023-10" db="EMBL/GenBank/DDBJ databases">
        <authorList>
            <person name="Chen Y."/>
            <person name="Shah S."/>
            <person name="Dougan E. K."/>
            <person name="Thang M."/>
            <person name="Chan C."/>
        </authorList>
    </citation>
    <scope>NUCLEOTIDE SEQUENCE [LARGE SCALE GENOMIC DNA]</scope>
</reference>
<comment type="caution">
    <text evidence="5">The sequence shown here is derived from an EMBL/GenBank/DDBJ whole genome shotgun (WGS) entry which is preliminary data.</text>
</comment>
<feature type="compositionally biased region" description="Basic and acidic residues" evidence="4">
    <location>
        <begin position="10"/>
        <end position="20"/>
    </location>
</feature>
<dbReference type="Proteomes" id="UP001189429">
    <property type="component" value="Unassembled WGS sequence"/>
</dbReference>
<evidence type="ECO:0000256" key="3">
    <source>
        <dbReference type="PROSITE-ProRule" id="PRU00221"/>
    </source>
</evidence>
<keyword evidence="1 3" id="KW-0853">WD repeat</keyword>
<dbReference type="InterPro" id="IPR001680">
    <property type="entry name" value="WD40_rpt"/>
</dbReference>
<dbReference type="Pfam" id="PF00400">
    <property type="entry name" value="WD40"/>
    <property type="match status" value="5"/>
</dbReference>
<dbReference type="SMART" id="SM00320">
    <property type="entry name" value="WD40"/>
    <property type="match status" value="5"/>
</dbReference>
<sequence>MRVSVVTCAGRERPRAEGRPPRRSGLFTHVRGLRGGGPGTRAAAVASHAAIGRPHTGGHSGPGSPPARGRRELAALDASPSWRLRDVLAGTPAQGGAPGSRRRVFLGETEFRGGATLAEIGATGGSELTLMLTPTLHVLTASHDLTAKIWHAESGQCLRTLEGHDGLVWSAVFSPDGLEVLTASQDGTARIWHAESGQCLHTLEGHHDRVYSAVFSPDGLHVLTASGDRTAKIWHAGSGQCLRTLEGHRGGVVSAVFSPDGLEVLTASEDGTARIWHAESGQCLHTLEGHHDRVNSAVFSPDGLEVLTASYDRTAKIWHAESGQCLRTLEGHYDPVFSAVFSPQ</sequence>
<feature type="repeat" description="WD" evidence="3">
    <location>
        <begin position="245"/>
        <end position="286"/>
    </location>
</feature>
<feature type="region of interest" description="Disordered" evidence="4">
    <location>
        <begin position="51"/>
        <end position="70"/>
    </location>
</feature>
<proteinExistence type="predicted"/>
<feature type="repeat" description="WD" evidence="3">
    <location>
        <begin position="161"/>
        <end position="202"/>
    </location>
</feature>
<keyword evidence="6" id="KW-1185">Reference proteome</keyword>
<keyword evidence="2" id="KW-0677">Repeat</keyword>
<dbReference type="InterPro" id="IPR036322">
    <property type="entry name" value="WD40_repeat_dom_sf"/>
</dbReference>
<dbReference type="PANTHER" id="PTHR19879:SF9">
    <property type="entry name" value="TRANSCRIPTION INITIATION FACTOR TFIID SUBUNIT 5"/>
    <property type="match status" value="1"/>
</dbReference>
<dbReference type="Gene3D" id="2.130.10.10">
    <property type="entry name" value="YVTN repeat-like/Quinoprotein amine dehydrogenase"/>
    <property type="match status" value="3"/>
</dbReference>
<gene>
    <name evidence="5" type="ORF">PCOR1329_LOCUS35180</name>
</gene>
<evidence type="ECO:0000256" key="4">
    <source>
        <dbReference type="SAM" id="MobiDB-lite"/>
    </source>
</evidence>
<dbReference type="InterPro" id="IPR020472">
    <property type="entry name" value="WD40_PAC1"/>
</dbReference>
<feature type="region of interest" description="Disordered" evidence="4">
    <location>
        <begin position="1"/>
        <end position="41"/>
    </location>
</feature>
<protein>
    <recommendedName>
        <fullName evidence="7">WD40 repeat domain-containing protein</fullName>
    </recommendedName>
</protein>
<dbReference type="EMBL" id="CAUYUJ010014301">
    <property type="protein sequence ID" value="CAK0839519.1"/>
    <property type="molecule type" value="Genomic_DNA"/>
</dbReference>
<evidence type="ECO:0000256" key="1">
    <source>
        <dbReference type="ARBA" id="ARBA00022574"/>
    </source>
</evidence>
<feature type="repeat" description="WD" evidence="3">
    <location>
        <begin position="203"/>
        <end position="244"/>
    </location>
</feature>
<dbReference type="PRINTS" id="PR00320">
    <property type="entry name" value="GPROTEINBRPT"/>
</dbReference>
<evidence type="ECO:0000256" key="2">
    <source>
        <dbReference type="ARBA" id="ARBA00022737"/>
    </source>
</evidence>
<dbReference type="PANTHER" id="PTHR19879">
    <property type="entry name" value="TRANSCRIPTION INITIATION FACTOR TFIID"/>
    <property type="match status" value="1"/>
</dbReference>
<organism evidence="5 6">
    <name type="scientific">Prorocentrum cordatum</name>
    <dbReference type="NCBI Taxonomy" id="2364126"/>
    <lineage>
        <taxon>Eukaryota</taxon>
        <taxon>Sar</taxon>
        <taxon>Alveolata</taxon>
        <taxon>Dinophyceae</taxon>
        <taxon>Prorocentrales</taxon>
        <taxon>Prorocentraceae</taxon>
        <taxon>Prorocentrum</taxon>
    </lineage>
</organism>
<dbReference type="PROSITE" id="PS50294">
    <property type="entry name" value="WD_REPEATS_REGION"/>
    <property type="match status" value="4"/>
</dbReference>
<evidence type="ECO:0000313" key="5">
    <source>
        <dbReference type="EMBL" id="CAK0839519.1"/>
    </source>
</evidence>
<name>A0ABN9T3F3_9DINO</name>
<dbReference type="PROSITE" id="PS50082">
    <property type="entry name" value="WD_REPEATS_2"/>
    <property type="match status" value="4"/>
</dbReference>
<evidence type="ECO:0008006" key="7">
    <source>
        <dbReference type="Google" id="ProtNLM"/>
    </source>
</evidence>
<dbReference type="InterPro" id="IPR015943">
    <property type="entry name" value="WD40/YVTN_repeat-like_dom_sf"/>
</dbReference>
<evidence type="ECO:0000313" key="6">
    <source>
        <dbReference type="Proteomes" id="UP001189429"/>
    </source>
</evidence>
<accession>A0ABN9T3F3</accession>
<feature type="repeat" description="WD" evidence="3">
    <location>
        <begin position="287"/>
        <end position="328"/>
    </location>
</feature>
<dbReference type="CDD" id="cd00200">
    <property type="entry name" value="WD40"/>
    <property type="match status" value="1"/>
</dbReference>
<dbReference type="SUPFAM" id="SSF50978">
    <property type="entry name" value="WD40 repeat-like"/>
    <property type="match status" value="1"/>
</dbReference>